<dbReference type="GO" id="GO:0009425">
    <property type="term" value="C:bacterial-type flagellum basal body"/>
    <property type="evidence" value="ECO:0007669"/>
    <property type="project" value="UniProtKB-SubCell"/>
</dbReference>
<comment type="similarity">
    <text evidence="3">Belongs to the flagella basal body rod proteins family.</text>
</comment>
<dbReference type="AlphaFoldDB" id="A0A365U7F2"/>
<evidence type="ECO:0000259" key="9">
    <source>
        <dbReference type="Pfam" id="PF22638"/>
    </source>
</evidence>
<evidence type="ECO:0000256" key="6">
    <source>
        <dbReference type="ARBA" id="ARBA00023143"/>
    </source>
</evidence>
<dbReference type="InterPro" id="IPR002371">
    <property type="entry name" value="FlgK"/>
</dbReference>
<evidence type="ECO:0000313" key="11">
    <source>
        <dbReference type="Proteomes" id="UP000253370"/>
    </source>
</evidence>
<keyword evidence="10" id="KW-0966">Cell projection</keyword>
<keyword evidence="6" id="KW-0975">Bacterial flagellum</keyword>
<accession>A0A365U7F2</accession>
<dbReference type="PANTHER" id="PTHR30033:SF1">
    <property type="entry name" value="FLAGELLAR HOOK-ASSOCIATED PROTEIN 1"/>
    <property type="match status" value="1"/>
</dbReference>
<dbReference type="PANTHER" id="PTHR30033">
    <property type="entry name" value="FLAGELLAR HOOK-ASSOCIATED PROTEIN 1"/>
    <property type="match status" value="1"/>
</dbReference>
<keyword evidence="11" id="KW-1185">Reference proteome</keyword>
<dbReference type="GO" id="GO:0005198">
    <property type="term" value="F:structural molecule activity"/>
    <property type="evidence" value="ECO:0007669"/>
    <property type="project" value="InterPro"/>
</dbReference>
<dbReference type="Pfam" id="PF22638">
    <property type="entry name" value="FlgK_D1"/>
    <property type="match status" value="1"/>
</dbReference>
<evidence type="ECO:0000259" key="8">
    <source>
        <dbReference type="Pfam" id="PF06429"/>
    </source>
</evidence>
<feature type="domain" description="Flagellar basal body rod protein N-terminal" evidence="7">
    <location>
        <begin position="8"/>
        <end position="36"/>
    </location>
</feature>
<dbReference type="InterPro" id="IPR010930">
    <property type="entry name" value="Flg_bb/hook_C_dom"/>
</dbReference>
<evidence type="ECO:0000256" key="1">
    <source>
        <dbReference type="ARBA" id="ARBA00004117"/>
    </source>
</evidence>
<dbReference type="InterPro" id="IPR053927">
    <property type="entry name" value="FlgK_helical"/>
</dbReference>
<name>A0A365U7F2_9RHOB</name>
<dbReference type="InterPro" id="IPR001444">
    <property type="entry name" value="Flag_bb_rod_N"/>
</dbReference>
<dbReference type="Pfam" id="PF00460">
    <property type="entry name" value="Flg_bb_rod"/>
    <property type="match status" value="1"/>
</dbReference>
<evidence type="ECO:0000259" key="7">
    <source>
        <dbReference type="Pfam" id="PF00460"/>
    </source>
</evidence>
<evidence type="ECO:0000256" key="2">
    <source>
        <dbReference type="ARBA" id="ARBA00004613"/>
    </source>
</evidence>
<dbReference type="GO" id="GO:0044780">
    <property type="term" value="P:bacterial-type flagellum assembly"/>
    <property type="evidence" value="ECO:0007669"/>
    <property type="project" value="InterPro"/>
</dbReference>
<evidence type="ECO:0000256" key="5">
    <source>
        <dbReference type="ARBA" id="ARBA00022525"/>
    </source>
</evidence>
<evidence type="ECO:0000256" key="4">
    <source>
        <dbReference type="ARBA" id="ARBA00016244"/>
    </source>
</evidence>
<proteinExistence type="inferred from homology"/>
<dbReference type="EMBL" id="QNTQ01000010">
    <property type="protein sequence ID" value="RBI84645.1"/>
    <property type="molecule type" value="Genomic_DNA"/>
</dbReference>
<dbReference type="Pfam" id="PF06429">
    <property type="entry name" value="Flg_bbr_C"/>
    <property type="match status" value="1"/>
</dbReference>
<dbReference type="SUPFAM" id="SSF64518">
    <property type="entry name" value="Phase 1 flagellin"/>
    <property type="match status" value="1"/>
</dbReference>
<comment type="caution">
    <text evidence="10">The sequence shown here is derived from an EMBL/GenBank/DDBJ whole genome shotgun (WGS) entry which is preliminary data.</text>
</comment>
<keyword evidence="10" id="KW-0969">Cilium</keyword>
<gene>
    <name evidence="10" type="ORF">DRV85_11875</name>
</gene>
<feature type="domain" description="Flagellar basal-body/hook protein C-terminal" evidence="8">
    <location>
        <begin position="443"/>
        <end position="480"/>
    </location>
</feature>
<organism evidence="10 11">
    <name type="scientific">Rhodosalinus halophilus</name>
    <dbReference type="NCBI Taxonomy" id="2259333"/>
    <lineage>
        <taxon>Bacteria</taxon>
        <taxon>Pseudomonadati</taxon>
        <taxon>Pseudomonadota</taxon>
        <taxon>Alphaproteobacteria</taxon>
        <taxon>Rhodobacterales</taxon>
        <taxon>Paracoccaceae</taxon>
        <taxon>Rhodosalinus</taxon>
    </lineage>
</organism>
<evidence type="ECO:0000256" key="3">
    <source>
        <dbReference type="ARBA" id="ARBA00009677"/>
    </source>
</evidence>
<comment type="subcellular location">
    <subcellularLocation>
        <location evidence="1">Bacterial flagellum basal body</location>
    </subcellularLocation>
    <subcellularLocation>
        <location evidence="2">Secreted</location>
    </subcellularLocation>
</comment>
<protein>
    <recommendedName>
        <fullName evidence="4">Flagellar hook-associated protein 1</fullName>
    </recommendedName>
</protein>
<dbReference type="Proteomes" id="UP000253370">
    <property type="component" value="Unassembled WGS sequence"/>
</dbReference>
<reference evidence="10 11" key="1">
    <citation type="submission" date="2018-07" db="EMBL/GenBank/DDBJ databases">
        <title>Rhodosalinus sp. strain E84T genomic sequence and assembly.</title>
        <authorList>
            <person name="Liu Z.-W."/>
            <person name="Lu D.-C."/>
        </authorList>
    </citation>
    <scope>NUCLEOTIDE SEQUENCE [LARGE SCALE GENOMIC DNA]</scope>
    <source>
        <strain evidence="10 11">E84</strain>
    </source>
</reference>
<evidence type="ECO:0000313" key="10">
    <source>
        <dbReference type="EMBL" id="RBI84645.1"/>
    </source>
</evidence>
<feature type="domain" description="Flagellar hook-associated protein FlgK helical" evidence="9">
    <location>
        <begin position="88"/>
        <end position="308"/>
    </location>
</feature>
<keyword evidence="5" id="KW-0964">Secreted</keyword>
<keyword evidence="10" id="KW-0282">Flagellum</keyword>
<dbReference type="GO" id="GO:0009424">
    <property type="term" value="C:bacterial-type flagellum hook"/>
    <property type="evidence" value="ECO:0007669"/>
    <property type="project" value="InterPro"/>
</dbReference>
<sequence>MSLSASLSNALSGLSAASRAAELVSSNISNALTPGYGPRSLQLSARAEGAAGGVRVDGVMRDVDPVLISDRRRADAALGRATAEADYLARLENVLGTPDDPGALSARVAELETALLAAAGEPAAPQRLDAAVMAAERLASGLRNASSEVQAMRVEADTDIGRMVERMNAALARVHDLNSAVVAAGVRGEDTSGLLDQRQRAIDDLAELVPLRELARPGGAVALYTQGGATLLDGSPVEIGFARSGVITANMTAADGDLSGLTVDGRPVPVDRFAGGRLESRFLVRDDLAVSAQAGLDALARELIARFEDGLPDPTLAPGAPGLFTDAGAAFAAGAETGLAGRVEVNDAVRPETGGASWRLRDGLGAATPGPAGDGALLTAMQTAVAEARPPVAGGFGSVPRGVAALAADLAAQVSTRLVDAEARQSHAAAQHTEIALAERRLGVDTDSEMQRLMVIEQLYGANARMIRAIDEMMDTLTRL</sequence>
<dbReference type="GO" id="GO:0005576">
    <property type="term" value="C:extracellular region"/>
    <property type="evidence" value="ECO:0007669"/>
    <property type="project" value="UniProtKB-SubCell"/>
</dbReference>